<dbReference type="InterPro" id="IPR039008">
    <property type="entry name" value="IF_rod_dom"/>
</dbReference>
<dbReference type="SMART" id="SM01391">
    <property type="entry name" value="Filament"/>
    <property type="match status" value="1"/>
</dbReference>
<dbReference type="PANTHER" id="PTHR45652:SF7">
    <property type="entry name" value="VIMENTIN-LIKE"/>
    <property type="match status" value="1"/>
</dbReference>
<dbReference type="AlphaFoldDB" id="A0A6P8GY71"/>
<dbReference type="Proteomes" id="UP000515152">
    <property type="component" value="Chromosome 20"/>
</dbReference>
<evidence type="ECO:0000313" key="6">
    <source>
        <dbReference type="RefSeq" id="XP_031443428.2"/>
    </source>
</evidence>
<evidence type="ECO:0000256" key="2">
    <source>
        <dbReference type="ARBA" id="ARBA00023054"/>
    </source>
</evidence>
<dbReference type="InterPro" id="IPR050405">
    <property type="entry name" value="Intermediate_filament"/>
</dbReference>
<dbReference type="GeneID" id="105893014"/>
<evidence type="ECO:0000259" key="4">
    <source>
        <dbReference type="SMART" id="SM01391"/>
    </source>
</evidence>
<dbReference type="GO" id="GO:0005200">
    <property type="term" value="F:structural constituent of cytoskeleton"/>
    <property type="evidence" value="ECO:0007669"/>
    <property type="project" value="TreeGrafter"/>
</dbReference>
<feature type="domain" description="IF rod" evidence="4">
    <location>
        <begin position="65"/>
        <end position="386"/>
    </location>
</feature>
<dbReference type="GO" id="GO:0045109">
    <property type="term" value="P:intermediate filament organization"/>
    <property type="evidence" value="ECO:0007669"/>
    <property type="project" value="TreeGrafter"/>
</dbReference>
<name>A0A6P8GY71_CLUHA</name>
<keyword evidence="5" id="KW-1185">Reference proteome</keyword>
<protein>
    <submittedName>
        <fullName evidence="6">Peripherin</fullName>
    </submittedName>
</protein>
<dbReference type="GO" id="GO:0005737">
    <property type="term" value="C:cytoplasm"/>
    <property type="evidence" value="ECO:0007669"/>
    <property type="project" value="TreeGrafter"/>
</dbReference>
<accession>A0A6P8GY71</accession>
<dbReference type="RefSeq" id="XP_031443428.2">
    <property type="nucleotide sequence ID" value="XM_031587568.2"/>
</dbReference>
<keyword evidence="1" id="KW-0403">Intermediate filament</keyword>
<organism evidence="5 6">
    <name type="scientific">Clupea harengus</name>
    <name type="common">Atlantic herring</name>
    <dbReference type="NCBI Taxonomy" id="7950"/>
    <lineage>
        <taxon>Eukaryota</taxon>
        <taxon>Metazoa</taxon>
        <taxon>Chordata</taxon>
        <taxon>Craniata</taxon>
        <taxon>Vertebrata</taxon>
        <taxon>Euteleostomi</taxon>
        <taxon>Actinopterygii</taxon>
        <taxon>Neopterygii</taxon>
        <taxon>Teleostei</taxon>
        <taxon>Clupei</taxon>
        <taxon>Clupeiformes</taxon>
        <taxon>Clupeoidei</taxon>
        <taxon>Clupeidae</taxon>
        <taxon>Clupea</taxon>
    </lineage>
</organism>
<sequence length="390" mass="43476">MAVRVSSYRRLFEEEQQQWNGATAVQFGGQVHSSARGGASSCPWPEPDFAAARALNKESAIRFGKERSLIASLNDRLAVLIDVGRCLEEENESLEVQILELKERMGVEGEDMSATTTQGPTDYSLEAVVERLRREKEEILCDTEDSRKELILLQAKYDQAVEQRTLIQLEKEDVAVDVDAVTTDCLALREQVAIYEDQLAKMEQQHEERVESLTEPADGVPGEDALVSLEFPGFDITPAIMDIKEYYSQLAESLQFESGPRAALTAGGEGNGAAGAKAAGVKVTDVSKVTDVDTLKTLIAELRKELAELEKQNEELEAEIEARKEAYLQEIEDLENCVADLKDSQADLEAQMREHCSDYEELLSQKMALDIEIAAYRGLVEEEEERLYCL</sequence>
<evidence type="ECO:0000256" key="1">
    <source>
        <dbReference type="ARBA" id="ARBA00022754"/>
    </source>
</evidence>
<reference evidence="6" key="1">
    <citation type="submission" date="2025-08" db="UniProtKB">
        <authorList>
            <consortium name="RefSeq"/>
        </authorList>
    </citation>
    <scope>IDENTIFICATION</scope>
</reference>
<dbReference type="OrthoDB" id="8925521at2759"/>
<evidence type="ECO:0000313" key="5">
    <source>
        <dbReference type="Proteomes" id="UP000515152"/>
    </source>
</evidence>
<gene>
    <name evidence="6" type="primary">vimr2</name>
</gene>
<dbReference type="GO" id="GO:0005882">
    <property type="term" value="C:intermediate filament"/>
    <property type="evidence" value="ECO:0007669"/>
    <property type="project" value="UniProtKB-KW"/>
</dbReference>
<dbReference type="PANTHER" id="PTHR45652">
    <property type="entry name" value="GLIAL FIBRILLARY ACIDIC PROTEIN"/>
    <property type="match status" value="1"/>
</dbReference>
<proteinExistence type="predicted"/>
<dbReference type="KEGG" id="char:105893014"/>
<keyword evidence="2 3" id="KW-0175">Coiled coil</keyword>
<feature type="coiled-coil region" evidence="3">
    <location>
        <begin position="292"/>
        <end position="365"/>
    </location>
</feature>
<dbReference type="Pfam" id="PF00038">
    <property type="entry name" value="Filament"/>
    <property type="match status" value="1"/>
</dbReference>
<dbReference type="CTD" id="798092"/>
<evidence type="ECO:0000256" key="3">
    <source>
        <dbReference type="SAM" id="Coils"/>
    </source>
</evidence>